<feature type="transmembrane region" description="Helical" evidence="1">
    <location>
        <begin position="513"/>
        <end position="532"/>
    </location>
</feature>
<feature type="transmembrane region" description="Helical" evidence="1">
    <location>
        <begin position="48"/>
        <end position="70"/>
    </location>
</feature>
<feature type="transmembrane region" description="Helical" evidence="1">
    <location>
        <begin position="269"/>
        <end position="287"/>
    </location>
</feature>
<gene>
    <name evidence="2" type="ORF">JOF48_002069</name>
</gene>
<evidence type="ECO:0008006" key="4">
    <source>
        <dbReference type="Google" id="ProtNLM"/>
    </source>
</evidence>
<feature type="transmembrane region" description="Helical" evidence="1">
    <location>
        <begin position="435"/>
        <end position="457"/>
    </location>
</feature>
<dbReference type="RefSeq" id="WP_209680416.1">
    <property type="nucleotide sequence ID" value="NZ_JAGIOI010000001.1"/>
</dbReference>
<comment type="caution">
    <text evidence="2">The sequence shown here is derived from an EMBL/GenBank/DDBJ whole genome shotgun (WGS) entry which is preliminary data.</text>
</comment>
<keyword evidence="1" id="KW-1133">Transmembrane helix</keyword>
<feature type="transmembrane region" description="Helical" evidence="1">
    <location>
        <begin position="394"/>
        <end position="415"/>
    </location>
</feature>
<keyword evidence="1" id="KW-0812">Transmembrane</keyword>
<protein>
    <recommendedName>
        <fullName evidence="4">ABC transporter permease</fullName>
    </recommendedName>
</protein>
<dbReference type="EMBL" id="JAGIOI010000001">
    <property type="protein sequence ID" value="MBP2413270.1"/>
    <property type="molecule type" value="Genomic_DNA"/>
</dbReference>
<proteinExistence type="predicted"/>
<feature type="transmembrane region" description="Helical" evidence="1">
    <location>
        <begin position="478"/>
        <end position="501"/>
    </location>
</feature>
<feature type="transmembrane region" description="Helical" evidence="1">
    <location>
        <begin position="324"/>
        <end position="345"/>
    </location>
</feature>
<feature type="transmembrane region" description="Helical" evidence="1">
    <location>
        <begin position="140"/>
        <end position="166"/>
    </location>
</feature>
<evidence type="ECO:0000313" key="3">
    <source>
        <dbReference type="Proteomes" id="UP000711614"/>
    </source>
</evidence>
<feature type="transmembrane region" description="Helical" evidence="1">
    <location>
        <begin position="351"/>
        <end position="373"/>
    </location>
</feature>
<keyword evidence="3" id="KW-1185">Reference proteome</keyword>
<feature type="transmembrane region" description="Helical" evidence="1">
    <location>
        <begin position="238"/>
        <end position="257"/>
    </location>
</feature>
<feature type="transmembrane region" description="Helical" evidence="1">
    <location>
        <begin position="186"/>
        <end position="209"/>
    </location>
</feature>
<sequence length="554" mass="59059">MLAPNWMELLVLVGTGGVGAAVLIYLVLRMFVWNKAESKSLERISKHAFWTGFIAWAFSSLAGANRAGLYSPHQMSDPLAPNVVVPVDPWSTIPVSWLIGPVVAVLLVHLIGQLSWPAPKSARRVAVLEYRKVRDYVQPLLGWSVFCIFAATAIVLIILACAPGFPARPAGRTGEGMTLLPLDGRIPGWMLATVLGAALVVLATGTLLVMRLTASRRSLEALNPEQNKTLRAIGMNRLLRVSATVASGLAAIAGNYLAQPAPASVDTSWTNWLGLVNMAVLVTMFFWKPPALQPDTPYSGASLSAAARPGKASFGATKLMDSTAVVLVPAAAAGVLLGYGLRYWLGWMGTIALSLAFMVLAYLALEMVLARNYGAPVRLRSGGRPPLKAPLPRWVYGGFGLSALGLAAAIGYAAASSTSLPPRRWDGFPAPWAIYVVPCILAAAILLAGLAAMWFALARPQLNNVPEALDATLRRRSLFRIARTVTSCWFALAGVVFSMAAPPLVSHPPAMQLDLSIVSALCFALGAIVLFLPVRAYTPEDMYVPDANKPSMSK</sequence>
<feature type="transmembrane region" description="Helical" evidence="1">
    <location>
        <begin position="6"/>
        <end position="28"/>
    </location>
</feature>
<evidence type="ECO:0000313" key="2">
    <source>
        <dbReference type="EMBL" id="MBP2413270.1"/>
    </source>
</evidence>
<dbReference type="Proteomes" id="UP000711614">
    <property type="component" value="Unassembled WGS sequence"/>
</dbReference>
<keyword evidence="1" id="KW-0472">Membrane</keyword>
<name>A0ABS4YXT6_9MICC</name>
<organism evidence="2 3">
    <name type="scientific">Arthrobacter stackebrandtii</name>
    <dbReference type="NCBI Taxonomy" id="272161"/>
    <lineage>
        <taxon>Bacteria</taxon>
        <taxon>Bacillati</taxon>
        <taxon>Actinomycetota</taxon>
        <taxon>Actinomycetes</taxon>
        <taxon>Micrococcales</taxon>
        <taxon>Micrococcaceae</taxon>
        <taxon>Arthrobacter</taxon>
    </lineage>
</organism>
<accession>A0ABS4YXT6</accession>
<reference evidence="2 3" key="1">
    <citation type="submission" date="2021-03" db="EMBL/GenBank/DDBJ databases">
        <title>Sequencing the genomes of 1000 actinobacteria strains.</title>
        <authorList>
            <person name="Klenk H.-P."/>
        </authorList>
    </citation>
    <scope>NUCLEOTIDE SEQUENCE [LARGE SCALE GENOMIC DNA]</scope>
    <source>
        <strain evidence="2 3">DSM 16005</strain>
    </source>
</reference>
<feature type="transmembrane region" description="Helical" evidence="1">
    <location>
        <begin position="90"/>
        <end position="111"/>
    </location>
</feature>
<evidence type="ECO:0000256" key="1">
    <source>
        <dbReference type="SAM" id="Phobius"/>
    </source>
</evidence>